<dbReference type="Proteomes" id="UP001143700">
    <property type="component" value="Unassembled WGS sequence"/>
</dbReference>
<comment type="similarity">
    <text evidence="1">Belongs to the PemK/MazF family.</text>
</comment>
<dbReference type="SUPFAM" id="SSF50118">
    <property type="entry name" value="Cell growth inhibitor/plasmid maintenance toxic component"/>
    <property type="match status" value="1"/>
</dbReference>
<proteinExistence type="inferred from homology"/>
<dbReference type="EMBL" id="JAOTGU010000011">
    <property type="protein sequence ID" value="MDB6262426.1"/>
    <property type="molecule type" value="Genomic_DNA"/>
</dbReference>
<accession>A0A9X4ADQ2</accession>
<sequence>MNKYKQGDIYFFDFNPSLGSEMRKVRPCVIISNNQYNSIFNTVIVMPISSSDKYQKEEKYQKSPLFYTLKNKKVYGTVLLQHIRTVDPKKHICSDLKDQLTLDEIQKIRQIINQFF</sequence>
<dbReference type="Gene3D" id="2.30.30.110">
    <property type="match status" value="1"/>
</dbReference>
<dbReference type="AlphaFoldDB" id="A0A9X4ADQ2"/>
<evidence type="ECO:0000313" key="3">
    <source>
        <dbReference type="EMBL" id="MDB6262426.1"/>
    </source>
</evidence>
<comment type="caution">
    <text evidence="3">The sequence shown here is derived from an EMBL/GenBank/DDBJ whole genome shotgun (WGS) entry which is preliminary data.</text>
</comment>
<name>A0A9X4ADQ2_LACAM</name>
<dbReference type="GO" id="GO:0006402">
    <property type="term" value="P:mRNA catabolic process"/>
    <property type="evidence" value="ECO:0007669"/>
    <property type="project" value="TreeGrafter"/>
</dbReference>
<dbReference type="GO" id="GO:0003677">
    <property type="term" value="F:DNA binding"/>
    <property type="evidence" value="ECO:0007669"/>
    <property type="project" value="InterPro"/>
</dbReference>
<dbReference type="PANTHER" id="PTHR33988">
    <property type="entry name" value="ENDORIBONUCLEASE MAZF-RELATED"/>
    <property type="match status" value="1"/>
</dbReference>
<reference evidence="3" key="1">
    <citation type="journal article" date="2022" name="Microorganisms">
        <title>Antibiotic Susceptibility, Resistance Gene Determinants and Corresponding Genomic Regions in Lactobacillus amylovorus Isolates Derived from Wild Boars and Domestic Pigs.</title>
        <authorList>
            <person name="Moravkova M."/>
            <person name="Kostovova I."/>
            <person name="Kavanova K."/>
            <person name="Pechar R."/>
            <person name="Stanek S."/>
            <person name="Brychta A."/>
            <person name="Zeman M."/>
            <person name="Kubasova T."/>
        </authorList>
    </citation>
    <scope>NUCLEOTIDE SEQUENCE</scope>
    <source>
        <strain evidence="3">M356A</strain>
    </source>
</reference>
<dbReference type="PANTHER" id="PTHR33988:SF2">
    <property type="entry name" value="ENDORIBONUCLEASE MAZF"/>
    <property type="match status" value="1"/>
</dbReference>
<dbReference type="GO" id="GO:0004521">
    <property type="term" value="F:RNA endonuclease activity"/>
    <property type="evidence" value="ECO:0007669"/>
    <property type="project" value="TreeGrafter"/>
</dbReference>
<organism evidence="3 4">
    <name type="scientific">Lactobacillus amylovorus</name>
    <dbReference type="NCBI Taxonomy" id="1604"/>
    <lineage>
        <taxon>Bacteria</taxon>
        <taxon>Bacillati</taxon>
        <taxon>Bacillota</taxon>
        <taxon>Bacilli</taxon>
        <taxon>Lactobacillales</taxon>
        <taxon>Lactobacillaceae</taxon>
        <taxon>Lactobacillus</taxon>
    </lineage>
</organism>
<keyword evidence="2" id="KW-1277">Toxin-antitoxin system</keyword>
<reference evidence="3" key="2">
    <citation type="submission" date="2022-10" db="EMBL/GenBank/DDBJ databases">
        <authorList>
            <person name="Kostovova I."/>
            <person name="Moravkova M."/>
            <person name="Pechar R."/>
        </authorList>
    </citation>
    <scope>NUCLEOTIDE SEQUENCE</scope>
    <source>
        <strain evidence="3">M356A</strain>
    </source>
</reference>
<dbReference type="RefSeq" id="WP_271870359.1">
    <property type="nucleotide sequence ID" value="NZ_JAOTGU010000011.1"/>
</dbReference>
<dbReference type="Pfam" id="PF02452">
    <property type="entry name" value="PemK_toxin"/>
    <property type="match status" value="1"/>
</dbReference>
<dbReference type="GO" id="GO:0016075">
    <property type="term" value="P:rRNA catabolic process"/>
    <property type="evidence" value="ECO:0007669"/>
    <property type="project" value="TreeGrafter"/>
</dbReference>
<evidence type="ECO:0000256" key="1">
    <source>
        <dbReference type="ARBA" id="ARBA00007521"/>
    </source>
</evidence>
<evidence type="ECO:0000313" key="4">
    <source>
        <dbReference type="Proteomes" id="UP001143700"/>
    </source>
</evidence>
<evidence type="ECO:0000256" key="2">
    <source>
        <dbReference type="ARBA" id="ARBA00022649"/>
    </source>
</evidence>
<gene>
    <name evidence="3" type="ORF">ODV15_07675</name>
</gene>
<protein>
    <submittedName>
        <fullName evidence="3">Type II toxin-antitoxin system PemK/MazF family toxin</fullName>
    </submittedName>
</protein>
<dbReference type="InterPro" id="IPR003477">
    <property type="entry name" value="PemK-like"/>
</dbReference>
<dbReference type="InterPro" id="IPR011067">
    <property type="entry name" value="Plasmid_toxin/cell-grow_inhib"/>
</dbReference>